<dbReference type="Proteomes" id="UP000034894">
    <property type="component" value="Unassembled WGS sequence"/>
</dbReference>
<evidence type="ECO:0000256" key="1">
    <source>
        <dbReference type="ARBA" id="ARBA00004907"/>
    </source>
</evidence>
<keyword evidence="4 9" id="KW-0808">Transferase</keyword>
<comment type="similarity">
    <text evidence="8">In the C-terminal section; belongs to the anthranilate phosphoribosyltransferase family.</text>
</comment>
<dbReference type="InterPro" id="IPR035902">
    <property type="entry name" value="Nuc_phospho_transferase"/>
</dbReference>
<dbReference type="PANTHER" id="PTHR43285">
    <property type="entry name" value="ANTHRANILATE PHOSPHORIBOSYLTRANSFERASE"/>
    <property type="match status" value="1"/>
</dbReference>
<name>A0A0G1GGK9_9BACT</name>
<feature type="domain" description="Glycosyl transferase family 3 N-terminal" evidence="11">
    <location>
        <begin position="5"/>
        <end position="65"/>
    </location>
</feature>
<organism evidence="12 13">
    <name type="scientific">Candidatus Gottesmanbacteria bacterium GW2011_GWA2_43_14</name>
    <dbReference type="NCBI Taxonomy" id="1618443"/>
    <lineage>
        <taxon>Bacteria</taxon>
        <taxon>Candidatus Gottesmaniibacteriota</taxon>
    </lineage>
</organism>
<comment type="pathway">
    <text evidence="1 9">Amino-acid biosynthesis; L-tryptophan biosynthesis; L-tryptophan from chorismate: step 2/5.</text>
</comment>
<feature type="binding site" evidence="9">
    <location>
        <begin position="91"/>
        <end position="94"/>
    </location>
    <ligand>
        <name>5-phospho-alpha-D-ribose 1-diphosphate</name>
        <dbReference type="ChEBI" id="CHEBI:58017"/>
    </ligand>
</feature>
<comment type="subunit">
    <text evidence="9">Homodimer.</text>
</comment>
<evidence type="ECO:0000256" key="4">
    <source>
        <dbReference type="ARBA" id="ARBA00022679"/>
    </source>
</evidence>
<dbReference type="EC" id="2.4.2.18" evidence="9"/>
<dbReference type="GO" id="GO:0004048">
    <property type="term" value="F:anthranilate phosphoribosyltransferase activity"/>
    <property type="evidence" value="ECO:0007669"/>
    <property type="project" value="UniProtKB-UniRule"/>
</dbReference>
<comment type="caution">
    <text evidence="12">The sequence shown here is derived from an EMBL/GenBank/DDBJ whole genome shotgun (WGS) entry which is preliminary data.</text>
</comment>
<dbReference type="InterPro" id="IPR017459">
    <property type="entry name" value="Glycosyl_Trfase_fam3_N_dom"/>
</dbReference>
<dbReference type="InterPro" id="IPR036320">
    <property type="entry name" value="Glycosyl_Trfase_fam3_N_dom_sf"/>
</dbReference>
<evidence type="ECO:0000256" key="9">
    <source>
        <dbReference type="HAMAP-Rule" id="MF_00211"/>
    </source>
</evidence>
<reference evidence="12 13" key="1">
    <citation type="journal article" date="2015" name="Nature">
        <title>rRNA introns, odd ribosomes, and small enigmatic genomes across a large radiation of phyla.</title>
        <authorList>
            <person name="Brown C.T."/>
            <person name="Hug L.A."/>
            <person name="Thomas B.C."/>
            <person name="Sharon I."/>
            <person name="Castelle C.J."/>
            <person name="Singh A."/>
            <person name="Wilkins M.J."/>
            <person name="Williams K.H."/>
            <person name="Banfield J.F."/>
        </authorList>
    </citation>
    <scope>NUCLEOTIDE SEQUENCE [LARGE SCALE GENOMIC DNA]</scope>
</reference>
<proteinExistence type="inferred from homology"/>
<dbReference type="Pfam" id="PF02885">
    <property type="entry name" value="Glycos_trans_3N"/>
    <property type="match status" value="1"/>
</dbReference>
<dbReference type="InterPro" id="IPR005940">
    <property type="entry name" value="Anthranilate_Pribosyl_Tfrase"/>
</dbReference>
<dbReference type="GO" id="GO:0005829">
    <property type="term" value="C:cytosol"/>
    <property type="evidence" value="ECO:0007669"/>
    <property type="project" value="TreeGrafter"/>
</dbReference>
<keyword evidence="2 9" id="KW-0028">Amino-acid biosynthesis</keyword>
<keyword evidence="9" id="KW-0460">Magnesium</keyword>
<feature type="binding site" evidence="9">
    <location>
        <position position="89"/>
    </location>
    <ligand>
        <name>5-phospho-alpha-D-ribose 1-diphosphate</name>
        <dbReference type="ChEBI" id="CHEBI:58017"/>
    </ligand>
</feature>
<feature type="domain" description="Glycosyl transferase family 3" evidence="10">
    <location>
        <begin position="75"/>
        <end position="325"/>
    </location>
</feature>
<dbReference type="InterPro" id="IPR000312">
    <property type="entry name" value="Glycosyl_Trfase_fam3"/>
</dbReference>
<evidence type="ECO:0000256" key="3">
    <source>
        <dbReference type="ARBA" id="ARBA00022676"/>
    </source>
</evidence>
<keyword evidence="9" id="KW-0479">Metal-binding</keyword>
<comment type="function">
    <text evidence="9">Catalyzes the transfer of the phosphoribosyl group of 5-phosphorylribose-1-pyrophosphate (PRPP) to anthranilate to yield N-(5'-phosphoribosyl)-anthranilate (PRA).</text>
</comment>
<evidence type="ECO:0000256" key="5">
    <source>
        <dbReference type="ARBA" id="ARBA00022822"/>
    </source>
</evidence>
<dbReference type="SUPFAM" id="SSF47648">
    <property type="entry name" value="Nucleoside phosphorylase/phosphoribosyltransferase N-terminal domain"/>
    <property type="match status" value="1"/>
</dbReference>
<accession>A0A0G1GGK9</accession>
<evidence type="ECO:0000313" key="13">
    <source>
        <dbReference type="Proteomes" id="UP000034894"/>
    </source>
</evidence>
<dbReference type="PATRIC" id="fig|1618443.3.peg.742"/>
<feature type="binding site" evidence="9">
    <location>
        <position position="227"/>
    </location>
    <ligand>
        <name>Mg(2+)</name>
        <dbReference type="ChEBI" id="CHEBI:18420"/>
        <label>1</label>
    </ligand>
</feature>
<dbReference type="FunFam" id="3.40.1030.10:FF:000002">
    <property type="entry name" value="Anthranilate phosphoribosyltransferase"/>
    <property type="match status" value="1"/>
</dbReference>
<dbReference type="Gene3D" id="3.40.1030.10">
    <property type="entry name" value="Nucleoside phosphorylase/phosphoribosyltransferase catalytic domain"/>
    <property type="match status" value="1"/>
</dbReference>
<dbReference type="UniPathway" id="UPA00035">
    <property type="reaction ID" value="UER00041"/>
</dbReference>
<comment type="catalytic activity">
    <reaction evidence="7 9">
        <text>N-(5-phospho-beta-D-ribosyl)anthranilate + diphosphate = 5-phospho-alpha-D-ribose 1-diphosphate + anthranilate</text>
        <dbReference type="Rhea" id="RHEA:11768"/>
        <dbReference type="ChEBI" id="CHEBI:16567"/>
        <dbReference type="ChEBI" id="CHEBI:18277"/>
        <dbReference type="ChEBI" id="CHEBI:33019"/>
        <dbReference type="ChEBI" id="CHEBI:58017"/>
        <dbReference type="EC" id="2.4.2.18"/>
    </reaction>
</comment>
<dbReference type="STRING" id="1618443.UV73_C0004G0085"/>
<feature type="binding site" evidence="9">
    <location>
        <begin position="109"/>
        <end position="117"/>
    </location>
    <ligand>
        <name>5-phospho-alpha-D-ribose 1-diphosphate</name>
        <dbReference type="ChEBI" id="CHEBI:58017"/>
    </ligand>
</feature>
<comment type="similarity">
    <text evidence="9">Belongs to the anthranilate phosphoribosyltransferase family.</text>
</comment>
<dbReference type="NCBIfam" id="TIGR01245">
    <property type="entry name" value="trpD"/>
    <property type="match status" value="1"/>
</dbReference>
<feature type="binding site" evidence="9">
    <location>
        <position position="167"/>
    </location>
    <ligand>
        <name>anthranilate</name>
        <dbReference type="ChEBI" id="CHEBI:16567"/>
        <label>2</label>
    </ligand>
</feature>
<evidence type="ECO:0000256" key="6">
    <source>
        <dbReference type="ARBA" id="ARBA00023141"/>
    </source>
</evidence>
<evidence type="ECO:0000256" key="7">
    <source>
        <dbReference type="ARBA" id="ARBA00052328"/>
    </source>
</evidence>
<dbReference type="EMBL" id="LCFP01000004">
    <property type="protein sequence ID" value="KKS97943.1"/>
    <property type="molecule type" value="Genomic_DNA"/>
</dbReference>
<evidence type="ECO:0000256" key="8">
    <source>
        <dbReference type="ARBA" id="ARBA00061188"/>
    </source>
</evidence>
<evidence type="ECO:0000256" key="2">
    <source>
        <dbReference type="ARBA" id="ARBA00022605"/>
    </source>
</evidence>
<dbReference type="PANTHER" id="PTHR43285:SF2">
    <property type="entry name" value="ANTHRANILATE PHOSPHORIBOSYLTRANSFERASE"/>
    <property type="match status" value="1"/>
</dbReference>
<dbReference type="GO" id="GO:0000162">
    <property type="term" value="P:L-tryptophan biosynthetic process"/>
    <property type="evidence" value="ECO:0007669"/>
    <property type="project" value="UniProtKB-UniRule"/>
</dbReference>
<feature type="binding site" evidence="9">
    <location>
        <position position="121"/>
    </location>
    <ligand>
        <name>5-phospho-alpha-D-ribose 1-diphosphate</name>
        <dbReference type="ChEBI" id="CHEBI:58017"/>
    </ligand>
</feature>
<dbReference type="Pfam" id="PF00591">
    <property type="entry name" value="Glycos_transf_3"/>
    <property type="match status" value="1"/>
</dbReference>
<dbReference type="GO" id="GO:0000287">
    <property type="term" value="F:magnesium ion binding"/>
    <property type="evidence" value="ECO:0007669"/>
    <property type="project" value="UniProtKB-UniRule"/>
</dbReference>
<sequence length="340" mass="36627">MNLNDYLKKITAGVNLSRNESEELAGLLLNHSPEDSVKAGAVLTALKMKGETVEEILGFVHILRKEMIKVPVEGLIVDTCGTGGDGQQTFNISTAAALVAAACGVMVAKHGNRKVSGSVGSADVLEGLAVKINLSPEAASKCLEKIKFAFLFAPNFHPALKTIGAIRQQLKISTIFNLLGPLLNPAGVKRQLIGVPSLETAEKLSQVVKKLDYEHVLVVCAEDGLDEISLYARTHIFEIKNGRIRRFILDPKSLGIKSKNKESIKGINRKHNAGMILDILKGNPGDPREIVILNAAAVLTVVAAAKNFKEGIMLARQAVDSGKALEIYKKFKALTYELSD</sequence>
<dbReference type="HAMAP" id="MF_00211">
    <property type="entry name" value="TrpD"/>
    <property type="match status" value="1"/>
</dbReference>
<evidence type="ECO:0000259" key="10">
    <source>
        <dbReference type="Pfam" id="PF00591"/>
    </source>
</evidence>
<feature type="binding site" evidence="9">
    <location>
        <begin position="84"/>
        <end position="85"/>
    </location>
    <ligand>
        <name>5-phospho-alpha-D-ribose 1-diphosphate</name>
        <dbReference type="ChEBI" id="CHEBI:58017"/>
    </ligand>
</feature>
<feature type="binding site" evidence="9">
    <location>
        <position position="81"/>
    </location>
    <ligand>
        <name>5-phospho-alpha-D-ribose 1-diphosphate</name>
        <dbReference type="ChEBI" id="CHEBI:58017"/>
    </ligand>
</feature>
<evidence type="ECO:0000259" key="11">
    <source>
        <dbReference type="Pfam" id="PF02885"/>
    </source>
</evidence>
<dbReference type="AlphaFoldDB" id="A0A0G1GGK9"/>
<feature type="binding site" evidence="9">
    <location>
        <position position="81"/>
    </location>
    <ligand>
        <name>anthranilate</name>
        <dbReference type="ChEBI" id="CHEBI:16567"/>
        <label>1</label>
    </ligand>
</feature>
<comment type="cofactor">
    <cofactor evidence="9">
        <name>Mg(2+)</name>
        <dbReference type="ChEBI" id="CHEBI:18420"/>
    </cofactor>
    <text evidence="9">Binds 2 magnesium ions per monomer.</text>
</comment>
<keyword evidence="3 9" id="KW-0328">Glycosyltransferase</keyword>
<keyword evidence="5 9" id="KW-0822">Tryptophan biosynthesis</keyword>
<feature type="binding site" evidence="9">
    <location>
        <position position="93"/>
    </location>
    <ligand>
        <name>Mg(2+)</name>
        <dbReference type="ChEBI" id="CHEBI:18420"/>
        <label>1</label>
    </ligand>
</feature>
<gene>
    <name evidence="9" type="primary">trpD</name>
    <name evidence="12" type="ORF">UV73_C0004G0085</name>
</gene>
<evidence type="ECO:0000313" key="12">
    <source>
        <dbReference type="EMBL" id="KKS97943.1"/>
    </source>
</evidence>
<keyword evidence="6 9" id="KW-0057">Aromatic amino acid biosynthesis</keyword>
<comment type="caution">
    <text evidence="9">Lacks conserved residue(s) required for the propagation of feature annotation.</text>
</comment>
<dbReference type="SUPFAM" id="SSF52418">
    <property type="entry name" value="Nucleoside phosphorylase/phosphoribosyltransferase catalytic domain"/>
    <property type="match status" value="1"/>
</dbReference>
<dbReference type="Gene3D" id="1.20.970.10">
    <property type="entry name" value="Transferase, Pyrimidine Nucleoside Phosphorylase, Chain C"/>
    <property type="match status" value="1"/>
</dbReference>
<protein>
    <recommendedName>
        <fullName evidence="9">Anthranilate phosphoribosyltransferase</fullName>
        <ecNumber evidence="9">2.4.2.18</ecNumber>
    </recommendedName>
</protein>
<feature type="binding site" evidence="9">
    <location>
        <position position="226"/>
    </location>
    <ligand>
        <name>Mg(2+)</name>
        <dbReference type="ChEBI" id="CHEBI:18420"/>
        <label>2</label>
    </ligand>
</feature>
<feature type="binding site" evidence="9">
    <location>
        <position position="112"/>
    </location>
    <ligand>
        <name>anthranilate</name>
        <dbReference type="ChEBI" id="CHEBI:16567"/>
        <label>1</label>
    </ligand>
</feature>
<feature type="binding site" evidence="9">
    <location>
        <position position="227"/>
    </location>
    <ligand>
        <name>Mg(2+)</name>
        <dbReference type="ChEBI" id="CHEBI:18420"/>
        <label>2</label>
    </ligand>
</feature>